<dbReference type="EMBL" id="JBFNXX010000002">
    <property type="protein sequence ID" value="MEW9918781.1"/>
    <property type="molecule type" value="Genomic_DNA"/>
</dbReference>
<evidence type="ECO:0000313" key="1">
    <source>
        <dbReference type="EMBL" id="MEW9918781.1"/>
    </source>
</evidence>
<dbReference type="CDD" id="cd06150">
    <property type="entry name" value="YjgF_YER057c_UK114_like_2"/>
    <property type="match status" value="1"/>
</dbReference>
<dbReference type="InterPro" id="IPR035959">
    <property type="entry name" value="RutC-like_sf"/>
</dbReference>
<dbReference type="Gene3D" id="3.30.1330.40">
    <property type="entry name" value="RutC-like"/>
    <property type="match status" value="1"/>
</dbReference>
<dbReference type="SUPFAM" id="SSF55298">
    <property type="entry name" value="YjgF-like"/>
    <property type="match status" value="1"/>
</dbReference>
<dbReference type="InterPro" id="IPR006175">
    <property type="entry name" value="YjgF/YER057c/UK114"/>
</dbReference>
<dbReference type="InterPro" id="IPR035709">
    <property type="entry name" value="YoaB-like"/>
</dbReference>
<dbReference type="Proteomes" id="UP001556098">
    <property type="component" value="Unassembled WGS sequence"/>
</dbReference>
<evidence type="ECO:0000313" key="2">
    <source>
        <dbReference type="Proteomes" id="UP001556098"/>
    </source>
</evidence>
<dbReference type="PANTHER" id="PTHR47328">
    <property type="match status" value="1"/>
</dbReference>
<dbReference type="RefSeq" id="WP_367876480.1">
    <property type="nucleotide sequence ID" value="NZ_JBFNXX010000002.1"/>
</dbReference>
<name>A0ABV3RJ90_9RHOB</name>
<dbReference type="Pfam" id="PF01042">
    <property type="entry name" value="Ribonuc_L-PSP"/>
    <property type="match status" value="1"/>
</dbReference>
<accession>A0ABV3RJ90</accession>
<gene>
    <name evidence="1" type="ORF">AB2B41_04160</name>
</gene>
<keyword evidence="2" id="KW-1185">Reference proteome</keyword>
<protein>
    <submittedName>
        <fullName evidence="1">RidA family protein</fullName>
    </submittedName>
</protein>
<sequence>MADIKRHHTNQRMSQIVAHNGTIYLAGQVGTAGESVARQTQDCLDKIDALLAEAGSDKSRILQAVIWLADMADFDEMNGVWDAWVPEGHAPARACGEAKLARPDFTVEIIVTAAG</sequence>
<comment type="caution">
    <text evidence="1">The sequence shown here is derived from an EMBL/GenBank/DDBJ whole genome shotgun (WGS) entry which is preliminary data.</text>
</comment>
<reference evidence="1 2" key="1">
    <citation type="submission" date="2024-07" db="EMBL/GenBank/DDBJ databases">
        <title>Marimonas sp.nov., isolated from tidal-flat sediment.</title>
        <authorList>
            <person name="Jayan J.N."/>
            <person name="Lee S.S."/>
        </authorList>
    </citation>
    <scope>NUCLEOTIDE SEQUENCE [LARGE SCALE GENOMIC DNA]</scope>
    <source>
        <strain evidence="1 2">MJW-29</strain>
    </source>
</reference>
<proteinExistence type="predicted"/>
<organism evidence="1 2">
    <name type="scientific">Sulfitobacter sediminis</name>
    <dbReference type="NCBI Taxonomy" id="3234186"/>
    <lineage>
        <taxon>Bacteria</taxon>
        <taxon>Pseudomonadati</taxon>
        <taxon>Pseudomonadota</taxon>
        <taxon>Alphaproteobacteria</taxon>
        <taxon>Rhodobacterales</taxon>
        <taxon>Roseobacteraceae</taxon>
        <taxon>Sulfitobacter</taxon>
    </lineage>
</organism>
<dbReference type="PANTHER" id="PTHR47328:SF1">
    <property type="entry name" value="RUTC FAMILY PROTEIN YOAB"/>
    <property type="match status" value="1"/>
</dbReference>